<dbReference type="PANTHER" id="PTHR38471">
    <property type="entry name" value="FOUR HELIX BUNDLE PROTEIN"/>
    <property type="match status" value="1"/>
</dbReference>
<reference evidence="1" key="1">
    <citation type="journal article" date="2014" name="Front. Microbiol.">
        <title>High frequency of phylogenetically diverse reductive dehalogenase-homologous genes in deep subseafloor sedimentary metagenomes.</title>
        <authorList>
            <person name="Kawai M."/>
            <person name="Futagami T."/>
            <person name="Toyoda A."/>
            <person name="Takaki Y."/>
            <person name="Nishi S."/>
            <person name="Hori S."/>
            <person name="Arai W."/>
            <person name="Tsubouchi T."/>
            <person name="Morono Y."/>
            <person name="Uchiyama I."/>
            <person name="Ito T."/>
            <person name="Fujiyama A."/>
            <person name="Inagaki F."/>
            <person name="Takami H."/>
        </authorList>
    </citation>
    <scope>NUCLEOTIDE SEQUENCE</scope>
    <source>
        <strain evidence="1">Expedition CK06-06</strain>
    </source>
</reference>
<gene>
    <name evidence="1" type="ORF">S01H4_09180</name>
</gene>
<dbReference type="PANTHER" id="PTHR38471:SF2">
    <property type="entry name" value="FOUR HELIX BUNDLE PROTEIN"/>
    <property type="match status" value="1"/>
</dbReference>
<name>X0ZU29_9ZZZZ</name>
<protein>
    <recommendedName>
        <fullName evidence="2">Four helix bundle protein</fullName>
    </recommendedName>
</protein>
<dbReference type="InterPro" id="IPR012657">
    <property type="entry name" value="23S_rRNA-intervening_sequence"/>
</dbReference>
<dbReference type="SUPFAM" id="SSF158446">
    <property type="entry name" value="IVS-encoded protein-like"/>
    <property type="match status" value="1"/>
</dbReference>
<sequence>MTTQIKKSSRSVCSNIGEGYRKSLYEAHFVSKISDSDIENTETQVWLDFALACEYIPKEIFNDFNKQYEEIGRLRNHMIQNPEKYK</sequence>
<dbReference type="EMBL" id="BART01003267">
    <property type="protein sequence ID" value="GAG73325.1"/>
    <property type="molecule type" value="Genomic_DNA"/>
</dbReference>
<dbReference type="Pfam" id="PF05635">
    <property type="entry name" value="23S_rRNA_IVP"/>
    <property type="match status" value="1"/>
</dbReference>
<proteinExistence type="predicted"/>
<dbReference type="NCBIfam" id="TIGR02436">
    <property type="entry name" value="four helix bundle protein"/>
    <property type="match status" value="1"/>
</dbReference>
<evidence type="ECO:0008006" key="2">
    <source>
        <dbReference type="Google" id="ProtNLM"/>
    </source>
</evidence>
<comment type="caution">
    <text evidence="1">The sequence shown here is derived from an EMBL/GenBank/DDBJ whole genome shotgun (WGS) entry which is preliminary data.</text>
</comment>
<dbReference type="AlphaFoldDB" id="X0ZU29"/>
<organism evidence="1">
    <name type="scientific">marine sediment metagenome</name>
    <dbReference type="NCBI Taxonomy" id="412755"/>
    <lineage>
        <taxon>unclassified sequences</taxon>
        <taxon>metagenomes</taxon>
        <taxon>ecological metagenomes</taxon>
    </lineage>
</organism>
<evidence type="ECO:0000313" key="1">
    <source>
        <dbReference type="EMBL" id="GAG73325.1"/>
    </source>
</evidence>
<dbReference type="InterPro" id="IPR036583">
    <property type="entry name" value="23S_rRNA_IVS_sf"/>
</dbReference>
<accession>X0ZU29</accession>
<dbReference type="Gene3D" id="1.20.1440.60">
    <property type="entry name" value="23S rRNA-intervening sequence"/>
    <property type="match status" value="1"/>
</dbReference>